<feature type="transmembrane region" description="Helical" evidence="1">
    <location>
        <begin position="90"/>
        <end position="110"/>
    </location>
</feature>
<dbReference type="PANTHER" id="PTHR37783:SF1">
    <property type="entry name" value="MEMBRANE PROTEIN, PUTATIVE (AFU_ORTHOLOGUE AFUA_1G04315)-RELATED"/>
    <property type="match status" value="1"/>
</dbReference>
<keyword evidence="1" id="KW-1133">Transmembrane helix</keyword>
<proteinExistence type="predicted"/>
<sequence length="127" mass="14274">MSSPVQVREYPIPGGKLGRNTLICGLVMLLSSRSEVLAPGSPIYDYLLAERPTALKYSIRVQYGLYYFLFGAHTIESVIFAATRLRKHGVPVFSLLWFKWMLACFIGGQLTYKHFDNVVRAAATKNV</sequence>
<evidence type="ECO:0000313" key="3">
    <source>
        <dbReference type="Proteomes" id="UP000829685"/>
    </source>
</evidence>
<dbReference type="EMBL" id="JAFIMR010000009">
    <property type="protein sequence ID" value="KAI1874705.1"/>
    <property type="molecule type" value="Genomic_DNA"/>
</dbReference>
<keyword evidence="1" id="KW-0472">Membrane</keyword>
<dbReference type="PANTHER" id="PTHR37783">
    <property type="entry name" value="MEMBRANE PROTEIN, PUTATIVE (AFU_ORTHOLOGUE AFUA_1G04315)-RELATED"/>
    <property type="match status" value="1"/>
</dbReference>
<keyword evidence="3" id="KW-1185">Reference proteome</keyword>
<protein>
    <submittedName>
        <fullName evidence="2">Uncharacterized protein</fullName>
    </submittedName>
</protein>
<organism evidence="2 3">
    <name type="scientific">Neoarthrinium moseri</name>
    <dbReference type="NCBI Taxonomy" id="1658444"/>
    <lineage>
        <taxon>Eukaryota</taxon>
        <taxon>Fungi</taxon>
        <taxon>Dikarya</taxon>
        <taxon>Ascomycota</taxon>
        <taxon>Pezizomycotina</taxon>
        <taxon>Sordariomycetes</taxon>
        <taxon>Xylariomycetidae</taxon>
        <taxon>Amphisphaeriales</taxon>
        <taxon>Apiosporaceae</taxon>
        <taxon>Neoarthrinium</taxon>
    </lineage>
</organism>
<evidence type="ECO:0000256" key="1">
    <source>
        <dbReference type="SAM" id="Phobius"/>
    </source>
</evidence>
<gene>
    <name evidence="2" type="ORF">JX265_004913</name>
</gene>
<name>A0A9Q0ARB7_9PEZI</name>
<reference evidence="2" key="1">
    <citation type="submission" date="2021-03" db="EMBL/GenBank/DDBJ databases">
        <title>Revisited historic fungal species revealed as producer of novel bioactive compounds through whole genome sequencing and comparative genomics.</title>
        <authorList>
            <person name="Vignolle G.A."/>
            <person name="Hochenegger N."/>
            <person name="Mach R.L."/>
            <person name="Mach-Aigner A.R."/>
            <person name="Javad Rahimi M."/>
            <person name="Salim K.A."/>
            <person name="Chan C.M."/>
            <person name="Lim L.B.L."/>
            <person name="Cai F."/>
            <person name="Druzhinina I.S."/>
            <person name="U'Ren J.M."/>
            <person name="Derntl C."/>
        </authorList>
    </citation>
    <scope>NUCLEOTIDE SEQUENCE</scope>
    <source>
        <strain evidence="2">TUCIM 5799</strain>
    </source>
</reference>
<dbReference type="AlphaFoldDB" id="A0A9Q0ARB7"/>
<dbReference type="Proteomes" id="UP000829685">
    <property type="component" value="Unassembled WGS sequence"/>
</dbReference>
<comment type="caution">
    <text evidence="2">The sequence shown here is derived from an EMBL/GenBank/DDBJ whole genome shotgun (WGS) entry which is preliminary data.</text>
</comment>
<accession>A0A9Q0ARB7</accession>
<evidence type="ECO:0000313" key="2">
    <source>
        <dbReference type="EMBL" id="KAI1874705.1"/>
    </source>
</evidence>
<keyword evidence="1" id="KW-0812">Transmembrane</keyword>
<feature type="transmembrane region" description="Helical" evidence="1">
    <location>
        <begin position="65"/>
        <end position="83"/>
    </location>
</feature>